<sequence>MNTYFTVSNLNQMSALEVHRIYKLRVDVFVNEQQCPYAEIDDTDALPDTFHIRANDRAGALAGYARIHPDTGAGFRAKCGGGVDIDDDRVLWQFGRFCLAPGSRGTGLGAAIMKDALKLAKEQNPDADVALTAQTPLRDYYESYGFRVCGDEFDWDGMMHLPMVRPAG</sequence>
<keyword evidence="3" id="KW-1185">Reference proteome</keyword>
<accession>A0A934M857</accession>
<name>A0A934M857_9CORY</name>
<dbReference type="EMBL" id="JAEIOS010000015">
    <property type="protein sequence ID" value="MBI8990274.1"/>
    <property type="molecule type" value="Genomic_DNA"/>
</dbReference>
<comment type="caution">
    <text evidence="2">The sequence shown here is derived from an EMBL/GenBank/DDBJ whole genome shotgun (WGS) entry which is preliminary data.</text>
</comment>
<dbReference type="PROSITE" id="PS51186">
    <property type="entry name" value="GNAT"/>
    <property type="match status" value="1"/>
</dbReference>
<evidence type="ECO:0000313" key="2">
    <source>
        <dbReference type="EMBL" id="MBI8990274.1"/>
    </source>
</evidence>
<feature type="domain" description="N-acetyltransferase" evidence="1">
    <location>
        <begin position="8"/>
        <end position="168"/>
    </location>
</feature>
<proteinExistence type="predicted"/>
<dbReference type="CDD" id="cd04301">
    <property type="entry name" value="NAT_SF"/>
    <property type="match status" value="1"/>
</dbReference>
<dbReference type="SUPFAM" id="SSF55729">
    <property type="entry name" value="Acyl-CoA N-acyltransferases (Nat)"/>
    <property type="match status" value="1"/>
</dbReference>
<dbReference type="Pfam" id="PF13673">
    <property type="entry name" value="Acetyltransf_10"/>
    <property type="match status" value="1"/>
</dbReference>
<gene>
    <name evidence="2" type="ORF">JDV75_10975</name>
</gene>
<dbReference type="Gene3D" id="3.40.630.30">
    <property type="match status" value="1"/>
</dbReference>
<protein>
    <submittedName>
        <fullName evidence="2">GNAT family N-acetyltransferase</fullName>
    </submittedName>
</protein>
<reference evidence="2" key="1">
    <citation type="submission" date="2020-12" db="EMBL/GenBank/DDBJ databases">
        <title>Genome public.</title>
        <authorList>
            <person name="Sun Q."/>
        </authorList>
    </citation>
    <scope>NUCLEOTIDE SEQUENCE</scope>
    <source>
        <strain evidence="2">CCM 8863</strain>
    </source>
</reference>
<dbReference type="InterPro" id="IPR000182">
    <property type="entry name" value="GNAT_dom"/>
</dbReference>
<organism evidence="2 3">
    <name type="scientific">Corynebacterium meridianum</name>
    <dbReference type="NCBI Taxonomy" id="2765363"/>
    <lineage>
        <taxon>Bacteria</taxon>
        <taxon>Bacillati</taxon>
        <taxon>Actinomycetota</taxon>
        <taxon>Actinomycetes</taxon>
        <taxon>Mycobacteriales</taxon>
        <taxon>Corynebacteriaceae</taxon>
        <taxon>Corynebacterium</taxon>
    </lineage>
</organism>
<dbReference type="AlphaFoldDB" id="A0A934M857"/>
<dbReference type="Proteomes" id="UP000645966">
    <property type="component" value="Unassembled WGS sequence"/>
</dbReference>
<dbReference type="InterPro" id="IPR016181">
    <property type="entry name" value="Acyl_CoA_acyltransferase"/>
</dbReference>
<evidence type="ECO:0000313" key="3">
    <source>
        <dbReference type="Proteomes" id="UP000645966"/>
    </source>
</evidence>
<dbReference type="GO" id="GO:0016747">
    <property type="term" value="F:acyltransferase activity, transferring groups other than amino-acyl groups"/>
    <property type="evidence" value="ECO:0007669"/>
    <property type="project" value="InterPro"/>
</dbReference>
<evidence type="ECO:0000259" key="1">
    <source>
        <dbReference type="PROSITE" id="PS51186"/>
    </source>
</evidence>